<proteinExistence type="predicted"/>
<sequence length="83" mass="9572">MNNHRQGRPLDHALIDRIHRLHQAGHPYRAIARETGVSYNTVKKYTMASQTHDPLSRRTASGPLSRKRWRGDMAPRLTRECNG</sequence>
<dbReference type="InterPro" id="IPR009057">
    <property type="entry name" value="Homeodomain-like_sf"/>
</dbReference>
<feature type="region of interest" description="Disordered" evidence="1">
    <location>
        <begin position="47"/>
        <end position="83"/>
    </location>
</feature>
<organism evidence="3 4">
    <name type="scientific">Blastopirellula marina</name>
    <dbReference type="NCBI Taxonomy" id="124"/>
    <lineage>
        <taxon>Bacteria</taxon>
        <taxon>Pseudomonadati</taxon>
        <taxon>Planctomycetota</taxon>
        <taxon>Planctomycetia</taxon>
        <taxon>Pirellulales</taxon>
        <taxon>Pirellulaceae</taxon>
        <taxon>Blastopirellula</taxon>
    </lineage>
</organism>
<dbReference type="Gene3D" id="1.10.10.60">
    <property type="entry name" value="Homeodomain-like"/>
    <property type="match status" value="1"/>
</dbReference>
<name>A0A2S8FZ98_9BACT</name>
<feature type="compositionally biased region" description="Basic and acidic residues" evidence="1">
    <location>
        <begin position="70"/>
        <end position="83"/>
    </location>
</feature>
<gene>
    <name evidence="3" type="ORF">C5Y83_06075</name>
</gene>
<evidence type="ECO:0000256" key="1">
    <source>
        <dbReference type="SAM" id="MobiDB-lite"/>
    </source>
</evidence>
<protein>
    <recommendedName>
        <fullName evidence="2">Resolvase HTH domain-containing protein</fullName>
    </recommendedName>
</protein>
<dbReference type="RefSeq" id="WP_105328757.1">
    <property type="nucleotide sequence ID" value="NZ_PUHY01000005.1"/>
</dbReference>
<dbReference type="GO" id="GO:0003677">
    <property type="term" value="F:DNA binding"/>
    <property type="evidence" value="ECO:0007669"/>
    <property type="project" value="InterPro"/>
</dbReference>
<dbReference type="OrthoDB" id="210132at2"/>
<dbReference type="SUPFAM" id="SSF46689">
    <property type="entry name" value="Homeodomain-like"/>
    <property type="match status" value="1"/>
</dbReference>
<evidence type="ECO:0000313" key="4">
    <source>
        <dbReference type="Proteomes" id="UP000238322"/>
    </source>
</evidence>
<evidence type="ECO:0000259" key="2">
    <source>
        <dbReference type="Pfam" id="PF02796"/>
    </source>
</evidence>
<dbReference type="Proteomes" id="UP000238322">
    <property type="component" value="Unassembled WGS sequence"/>
</dbReference>
<dbReference type="Pfam" id="PF02796">
    <property type="entry name" value="HTH_7"/>
    <property type="match status" value="1"/>
</dbReference>
<feature type="domain" description="Resolvase HTH" evidence="2">
    <location>
        <begin position="7"/>
        <end position="48"/>
    </location>
</feature>
<comment type="caution">
    <text evidence="3">The sequence shown here is derived from an EMBL/GenBank/DDBJ whole genome shotgun (WGS) entry which is preliminary data.</text>
</comment>
<dbReference type="EMBL" id="PUHY01000005">
    <property type="protein sequence ID" value="PQO37508.1"/>
    <property type="molecule type" value="Genomic_DNA"/>
</dbReference>
<accession>A0A2S8FZ98</accession>
<dbReference type="GO" id="GO:0000150">
    <property type="term" value="F:DNA strand exchange activity"/>
    <property type="evidence" value="ECO:0007669"/>
    <property type="project" value="InterPro"/>
</dbReference>
<reference evidence="3 4" key="1">
    <citation type="submission" date="2018-02" db="EMBL/GenBank/DDBJ databases">
        <title>Comparative genomes isolates from brazilian mangrove.</title>
        <authorList>
            <person name="Araujo J.E."/>
            <person name="Taketani R.G."/>
            <person name="Silva M.C.P."/>
            <person name="Loureco M.V."/>
            <person name="Andreote F.D."/>
        </authorList>
    </citation>
    <scope>NUCLEOTIDE SEQUENCE [LARGE SCALE GENOMIC DNA]</scope>
    <source>
        <strain evidence="3 4">Hex-1 MGV</strain>
    </source>
</reference>
<evidence type="ECO:0000313" key="3">
    <source>
        <dbReference type="EMBL" id="PQO37508.1"/>
    </source>
</evidence>
<dbReference type="AlphaFoldDB" id="A0A2S8FZ98"/>
<dbReference type="InterPro" id="IPR006120">
    <property type="entry name" value="Resolvase_HTH_dom"/>
</dbReference>